<dbReference type="KEGG" id="abe:ARB_01478"/>
<evidence type="ECO:0000313" key="4">
    <source>
        <dbReference type="EMBL" id="EFE31578.1"/>
    </source>
</evidence>
<gene>
    <name evidence="4" type="ORF">ARB_01478</name>
</gene>
<accession>D4AZ58</accession>
<proteinExistence type="predicted"/>
<dbReference type="InterPro" id="IPR050931">
    <property type="entry name" value="Mito_Protein_Transport_Metaxin"/>
</dbReference>
<feature type="domain" description="Metaxin glutathione S-transferase" evidence="2">
    <location>
        <begin position="352"/>
        <end position="418"/>
    </location>
</feature>
<dbReference type="Pfam" id="PF17172">
    <property type="entry name" value="GST_N_4"/>
    <property type="match status" value="1"/>
</dbReference>
<feature type="region of interest" description="Disordered" evidence="1">
    <location>
        <begin position="38"/>
        <end position="100"/>
    </location>
</feature>
<protein>
    <submittedName>
        <fullName evidence="4">Mitochondrial outer membrane protein (Sam35), putative</fullName>
    </submittedName>
</protein>
<dbReference type="AlphaFoldDB" id="D4AZ58"/>
<organism evidence="4 5">
    <name type="scientific">Arthroderma benhamiae (strain ATCC MYA-4681 / CBS 112371)</name>
    <name type="common">Trichophyton mentagrophytes</name>
    <dbReference type="NCBI Taxonomy" id="663331"/>
    <lineage>
        <taxon>Eukaryota</taxon>
        <taxon>Fungi</taxon>
        <taxon>Dikarya</taxon>
        <taxon>Ascomycota</taxon>
        <taxon>Pezizomycotina</taxon>
        <taxon>Eurotiomycetes</taxon>
        <taxon>Eurotiomycetidae</taxon>
        <taxon>Onygenales</taxon>
        <taxon>Arthrodermataceae</taxon>
        <taxon>Trichophyton</taxon>
    </lineage>
</organism>
<name>D4AZ58_ARTBC</name>
<dbReference type="PANTHER" id="PTHR12289:SF44">
    <property type="entry name" value="OUTER MEMBRANE PROTEIN (SAM35), PUTATIVE (AFU_ORTHOLOGUE AFUA_1G13180)-RELATED"/>
    <property type="match status" value="1"/>
</dbReference>
<dbReference type="Pfam" id="PF17171">
    <property type="entry name" value="GST_C_6"/>
    <property type="match status" value="1"/>
</dbReference>
<evidence type="ECO:0000259" key="2">
    <source>
        <dbReference type="Pfam" id="PF17171"/>
    </source>
</evidence>
<keyword evidence="5" id="KW-1185">Reference proteome</keyword>
<dbReference type="PANTHER" id="PTHR12289">
    <property type="entry name" value="METAXIN RELATED"/>
    <property type="match status" value="1"/>
</dbReference>
<feature type="domain" description="Thioredoxin-like fold" evidence="3">
    <location>
        <begin position="208"/>
        <end position="301"/>
    </location>
</feature>
<comment type="caution">
    <text evidence="4">The sequence shown here is derived from an EMBL/GenBank/DDBJ whole genome shotgun (WGS) entry which is preliminary data.</text>
</comment>
<feature type="region of interest" description="Disordered" evidence="1">
    <location>
        <begin position="120"/>
        <end position="146"/>
    </location>
</feature>
<dbReference type="RefSeq" id="XP_003012218.1">
    <property type="nucleotide sequence ID" value="XM_003012172.1"/>
</dbReference>
<dbReference type="eggNOG" id="KOG3028">
    <property type="taxonomic scope" value="Eukaryota"/>
</dbReference>
<dbReference type="InterPro" id="IPR033468">
    <property type="entry name" value="Metaxin_GST"/>
</dbReference>
<evidence type="ECO:0000259" key="3">
    <source>
        <dbReference type="Pfam" id="PF17172"/>
    </source>
</evidence>
<feature type="compositionally biased region" description="Acidic residues" evidence="1">
    <location>
        <begin position="51"/>
        <end position="76"/>
    </location>
</feature>
<reference evidence="5" key="1">
    <citation type="journal article" date="2011" name="Genome Biol.">
        <title>Comparative and functional genomics provide insights into the pathogenicity of dermatophytic fungi.</title>
        <authorList>
            <person name="Burmester A."/>
            <person name="Shelest E."/>
            <person name="Gloeckner G."/>
            <person name="Heddergott C."/>
            <person name="Schindler S."/>
            <person name="Staib P."/>
            <person name="Heidel A."/>
            <person name="Felder M."/>
            <person name="Petzold A."/>
            <person name="Szafranski K."/>
            <person name="Feuermann M."/>
            <person name="Pedruzzi I."/>
            <person name="Priebe S."/>
            <person name="Groth M."/>
            <person name="Winkler R."/>
            <person name="Li W."/>
            <person name="Kniemeyer O."/>
            <person name="Schroeckh V."/>
            <person name="Hertweck C."/>
            <person name="Hube B."/>
            <person name="White T.C."/>
            <person name="Platzer M."/>
            <person name="Guthke R."/>
            <person name="Heitman J."/>
            <person name="Woestemeyer J."/>
            <person name="Zipfel P.F."/>
            <person name="Monod M."/>
            <person name="Brakhage A.A."/>
        </authorList>
    </citation>
    <scope>NUCLEOTIDE SEQUENCE [LARGE SCALE GENOMIC DNA]</scope>
    <source>
        <strain evidence="5">ATCC MYA-4681 / CBS 112371</strain>
    </source>
</reference>
<dbReference type="InterPro" id="IPR036282">
    <property type="entry name" value="Glutathione-S-Trfase_C_sf"/>
</dbReference>
<dbReference type="GO" id="GO:0001401">
    <property type="term" value="C:SAM complex"/>
    <property type="evidence" value="ECO:0007669"/>
    <property type="project" value="TreeGrafter"/>
</dbReference>
<dbReference type="GO" id="GO:0007005">
    <property type="term" value="P:mitochondrion organization"/>
    <property type="evidence" value="ECO:0007669"/>
    <property type="project" value="TreeGrafter"/>
</dbReference>
<evidence type="ECO:0000256" key="1">
    <source>
        <dbReference type="SAM" id="MobiDB-lite"/>
    </source>
</evidence>
<dbReference type="HOGENOM" id="CLU_055680_0_0_1"/>
<dbReference type="CDD" id="cd03193">
    <property type="entry name" value="GST_C_Metaxin"/>
    <property type="match status" value="1"/>
</dbReference>
<sequence length="423" mass="47137">MIAPLQTRATGSLSNGVNPRRPKWKAIIKNWPQLFVFNNRRTKTAARDAGTDDEEDDDDGNDGDDDEDEDDEEDKDELMPAKTDSAMKTAEEGPKSWLPAIPKPVKRLFDQFPLVTYPPNTAPASSSSTAGPASSTGADTNVGANERPGEHRLYIFTSADAARNGRPSVNPQCLMWQVSNPSSSGARSLLSVAFDRLPDLHFADKVEQAYLRFRGIEFRTVPSNNHASPDGALPFLLPAGPGGDSEPSCVAPSKLQNWADTNAKHQYTEAKISGVLRTYKSLLERNIRDAWLYTVYLDSSNFESIAKKAYVNPSTTNPLVRATLAYQLKEAAKDQLQRKETYIDPDDILAEAKQAFKSLSYLLGDNDYFTYGSTPCWFDAAVFSYTHLILDETLGWKFNPLASYLEEHPNLVQHRQRLLDKYF</sequence>
<dbReference type="STRING" id="663331.D4AZ58"/>
<evidence type="ECO:0000313" key="5">
    <source>
        <dbReference type="Proteomes" id="UP000008866"/>
    </source>
</evidence>
<dbReference type="EMBL" id="ABSU01000020">
    <property type="protein sequence ID" value="EFE31578.1"/>
    <property type="molecule type" value="Genomic_DNA"/>
</dbReference>
<feature type="compositionally biased region" description="Polar residues" evidence="1">
    <location>
        <begin position="7"/>
        <end position="17"/>
    </location>
</feature>
<dbReference type="Proteomes" id="UP000008866">
    <property type="component" value="Unassembled WGS sequence"/>
</dbReference>
<feature type="compositionally biased region" description="Low complexity" evidence="1">
    <location>
        <begin position="122"/>
        <end position="138"/>
    </location>
</feature>
<dbReference type="InterPro" id="IPR012336">
    <property type="entry name" value="Thioredoxin-like_fold"/>
</dbReference>
<dbReference type="GeneID" id="9519786"/>
<feature type="region of interest" description="Disordered" evidence="1">
    <location>
        <begin position="1"/>
        <end position="22"/>
    </location>
</feature>
<dbReference type="SUPFAM" id="SSF47616">
    <property type="entry name" value="GST C-terminal domain-like"/>
    <property type="match status" value="1"/>
</dbReference>